<evidence type="ECO:0000313" key="2">
    <source>
        <dbReference type="Proteomes" id="UP000580250"/>
    </source>
</evidence>
<gene>
    <name evidence="1" type="ORF">MENT_LOCUS14036</name>
</gene>
<reference evidence="1 2" key="1">
    <citation type="submission" date="2020-08" db="EMBL/GenBank/DDBJ databases">
        <authorList>
            <person name="Koutsovoulos G."/>
            <person name="Danchin GJ E."/>
        </authorList>
    </citation>
    <scope>NUCLEOTIDE SEQUENCE [LARGE SCALE GENOMIC DNA]</scope>
</reference>
<dbReference type="OrthoDB" id="5902905at2759"/>
<sequence>MEFSLLQIDNYDFFDSRKDGFRSIVPASVTSEFILNDQLLEKWKAAIAKSIPLYLHSIEHYNGCTEFSICLKPNYLLKLPNIPKNVEEMLIIRFWLEQLFKCAFKDAYFYRIVFNPQMINLLFDNDKTIPIQFNIQEPYVVFRNNTFDNFLKFTLNHLANSTNLLLNFGLVNNLEQYTNILFDILIEGNKFSRVSFYWSKLARLHDLVVEYIATSENCSKMVPIIMINYFPHPKSKLNKSAEKVEVDKESKIIKYEIANIHNPKVRFSIKNVDGFTYIQKM</sequence>
<dbReference type="EMBL" id="CAJEWN010000077">
    <property type="protein sequence ID" value="CAD2160026.1"/>
    <property type="molecule type" value="Genomic_DNA"/>
</dbReference>
<comment type="caution">
    <text evidence="1">The sequence shown here is derived from an EMBL/GenBank/DDBJ whole genome shotgun (WGS) entry which is preliminary data.</text>
</comment>
<proteinExistence type="predicted"/>
<accession>A0A6V7UJY2</accession>
<dbReference type="Proteomes" id="UP000580250">
    <property type="component" value="Unassembled WGS sequence"/>
</dbReference>
<evidence type="ECO:0000313" key="1">
    <source>
        <dbReference type="EMBL" id="CAD2160026.1"/>
    </source>
</evidence>
<dbReference type="AlphaFoldDB" id="A0A6V7UJY2"/>
<name>A0A6V7UJY2_MELEN</name>
<protein>
    <submittedName>
        <fullName evidence="1">Uncharacterized protein</fullName>
    </submittedName>
</protein>
<organism evidence="1 2">
    <name type="scientific">Meloidogyne enterolobii</name>
    <name type="common">Root-knot nematode worm</name>
    <name type="synonym">Meloidogyne mayaguensis</name>
    <dbReference type="NCBI Taxonomy" id="390850"/>
    <lineage>
        <taxon>Eukaryota</taxon>
        <taxon>Metazoa</taxon>
        <taxon>Ecdysozoa</taxon>
        <taxon>Nematoda</taxon>
        <taxon>Chromadorea</taxon>
        <taxon>Rhabditida</taxon>
        <taxon>Tylenchina</taxon>
        <taxon>Tylenchomorpha</taxon>
        <taxon>Tylenchoidea</taxon>
        <taxon>Meloidogynidae</taxon>
        <taxon>Meloidogyninae</taxon>
        <taxon>Meloidogyne</taxon>
    </lineage>
</organism>